<dbReference type="Proteomes" id="UP000642571">
    <property type="component" value="Unassembled WGS sequence"/>
</dbReference>
<protein>
    <submittedName>
        <fullName evidence="1">Uncharacterized protein</fullName>
    </submittedName>
</protein>
<accession>A0ABQ1Q4A4</accession>
<name>A0ABQ1Q4A4_9BACI</name>
<dbReference type="RefSeq" id="WP_188653521.1">
    <property type="nucleotide sequence ID" value="NZ_BMIN01000008.1"/>
</dbReference>
<organism evidence="1 2">
    <name type="scientific">Pontibacillus salipaludis</name>
    <dbReference type="NCBI Taxonomy" id="1697394"/>
    <lineage>
        <taxon>Bacteria</taxon>
        <taxon>Bacillati</taxon>
        <taxon>Bacillota</taxon>
        <taxon>Bacilli</taxon>
        <taxon>Bacillales</taxon>
        <taxon>Bacillaceae</taxon>
        <taxon>Pontibacillus</taxon>
    </lineage>
</organism>
<sequence length="49" mass="5817">MPFVILVSFALFIYLTFKVHHIGTMLKQQQKEQEEIKSLLKIIIKNNDK</sequence>
<comment type="caution">
    <text evidence="1">The sequence shown here is derived from an EMBL/GenBank/DDBJ whole genome shotgun (WGS) entry which is preliminary data.</text>
</comment>
<proteinExistence type="predicted"/>
<gene>
    <name evidence="1" type="ORF">GCM10011389_21080</name>
</gene>
<evidence type="ECO:0000313" key="1">
    <source>
        <dbReference type="EMBL" id="GGD13257.1"/>
    </source>
</evidence>
<evidence type="ECO:0000313" key="2">
    <source>
        <dbReference type="Proteomes" id="UP000642571"/>
    </source>
</evidence>
<dbReference type="EMBL" id="BMIN01000008">
    <property type="protein sequence ID" value="GGD13257.1"/>
    <property type="molecule type" value="Genomic_DNA"/>
</dbReference>
<reference evidence="2" key="1">
    <citation type="journal article" date="2019" name="Int. J. Syst. Evol. Microbiol.">
        <title>The Global Catalogue of Microorganisms (GCM) 10K type strain sequencing project: providing services to taxonomists for standard genome sequencing and annotation.</title>
        <authorList>
            <consortium name="The Broad Institute Genomics Platform"/>
            <consortium name="The Broad Institute Genome Sequencing Center for Infectious Disease"/>
            <person name="Wu L."/>
            <person name="Ma J."/>
        </authorList>
    </citation>
    <scope>NUCLEOTIDE SEQUENCE [LARGE SCALE GENOMIC DNA]</scope>
    <source>
        <strain evidence="2">CGMCC 1.15353</strain>
    </source>
</reference>
<keyword evidence="2" id="KW-1185">Reference proteome</keyword>